<evidence type="ECO:0000256" key="4">
    <source>
        <dbReference type="ARBA" id="ARBA00023136"/>
    </source>
</evidence>
<evidence type="ECO:0000256" key="3">
    <source>
        <dbReference type="ARBA" id="ARBA00022989"/>
    </source>
</evidence>
<evidence type="ECO:0000259" key="6">
    <source>
        <dbReference type="PROSITE" id="PS50929"/>
    </source>
</evidence>
<evidence type="ECO:0000256" key="5">
    <source>
        <dbReference type="SAM" id="Phobius"/>
    </source>
</evidence>
<feature type="transmembrane region" description="Helical" evidence="5">
    <location>
        <begin position="373"/>
        <end position="398"/>
    </location>
</feature>
<accession>A0AAW9SWF0</accession>
<feature type="transmembrane region" description="Helical" evidence="5">
    <location>
        <begin position="491"/>
        <end position="508"/>
    </location>
</feature>
<dbReference type="Proteomes" id="UP001428774">
    <property type="component" value="Unassembled WGS sequence"/>
</dbReference>
<protein>
    <recommendedName>
        <fullName evidence="6">ABC transmembrane type-1 domain-containing protein</fullName>
    </recommendedName>
</protein>
<dbReference type="Gene3D" id="3.40.50.300">
    <property type="entry name" value="P-loop containing nucleotide triphosphate hydrolases"/>
    <property type="match status" value="1"/>
</dbReference>
<feature type="domain" description="ABC transmembrane type-1" evidence="6">
    <location>
        <begin position="376"/>
        <end position="536"/>
    </location>
</feature>
<dbReference type="InterPro" id="IPR027417">
    <property type="entry name" value="P-loop_NTPase"/>
</dbReference>
<dbReference type="AlphaFoldDB" id="A0AAW9SWF0"/>
<feature type="transmembrane region" description="Helical" evidence="5">
    <location>
        <begin position="410"/>
        <end position="430"/>
    </location>
</feature>
<dbReference type="SUPFAM" id="SSF90123">
    <property type="entry name" value="ABC transporter transmembrane region"/>
    <property type="match status" value="1"/>
</dbReference>
<evidence type="ECO:0000313" key="7">
    <source>
        <dbReference type="EMBL" id="MEN9063458.1"/>
    </source>
</evidence>
<keyword evidence="3 5" id="KW-1133">Transmembrane helix</keyword>
<dbReference type="InterPro" id="IPR011527">
    <property type="entry name" value="ABC1_TM_dom"/>
</dbReference>
<feature type="transmembrane region" description="Helical" evidence="5">
    <location>
        <begin position="514"/>
        <end position="534"/>
    </location>
</feature>
<sequence length="551" mass="57769">MTTALTSPTAALTTQLDSAKWSFSTRRVDRTQICGLDTRFAEARPGDLILAQVAQIGQHRRIQLPSGRPSDLFPGDLVVLACGARYAPDQFEGVAEIAADGADMLAGGGCIGRMTARNERIKPATRLLPKGRLLGQDGKPVNLEHFALPDPAQPSRIPVIAVLGTAMNSGKTLATAQLALGLRRAGWKTAAIKATGTGAFGDYNEYSDTGAQYVGDFTDAGMVTTYLEELPRIRGGIERLLGEAQQQGCEIAVMEVADGLFQRETAQLIADPWFQSRISGHGLCLWRCGGRRRWRGRAGATGAGPRPADRHAELFADGQPRGRGRHRHPGAAQVGSVGPRRGQRVCAAGECGLVARCMTPMPRLLAPGRRAPLARVTLLTLMQGLAAGAAAFATRALFEALHAGGPDLPLVPVVVLSLSGLVIASARIAAQVQGERLAQSYALDLRAALFEHAAGMAASDVAARRSGYSSLRFVGDMTAFRNWAGRGVPRLIAGAILIPATLAVLGLLSPALLLAVLPPLGVALLLIFVGGGVLRRCTGACAPVGGASPPR</sequence>
<comment type="caution">
    <text evidence="7">The sequence shown here is derived from an EMBL/GenBank/DDBJ whole genome shotgun (WGS) entry which is preliminary data.</text>
</comment>
<dbReference type="Gene3D" id="1.20.1560.10">
    <property type="entry name" value="ABC transporter type 1, transmembrane domain"/>
    <property type="match status" value="1"/>
</dbReference>
<keyword evidence="2 5" id="KW-0812">Transmembrane</keyword>
<keyword evidence="8" id="KW-1185">Reference proteome</keyword>
<dbReference type="GO" id="GO:0140359">
    <property type="term" value="F:ABC-type transporter activity"/>
    <property type="evidence" value="ECO:0007669"/>
    <property type="project" value="InterPro"/>
</dbReference>
<proteinExistence type="predicted"/>
<comment type="subcellular location">
    <subcellularLocation>
        <location evidence="1">Cell membrane</location>
        <topology evidence="1">Multi-pass membrane protein</topology>
    </subcellularLocation>
</comment>
<dbReference type="EMBL" id="JBDNCH010000004">
    <property type="protein sequence ID" value="MEN9063458.1"/>
    <property type="molecule type" value="Genomic_DNA"/>
</dbReference>
<name>A0AAW9SWF0_9RHOB</name>
<evidence type="ECO:0000256" key="2">
    <source>
        <dbReference type="ARBA" id="ARBA00022692"/>
    </source>
</evidence>
<dbReference type="PROSITE" id="PS50929">
    <property type="entry name" value="ABC_TM1F"/>
    <property type="match status" value="1"/>
</dbReference>
<dbReference type="InterPro" id="IPR036640">
    <property type="entry name" value="ABC1_TM_sf"/>
</dbReference>
<keyword evidence="4 5" id="KW-0472">Membrane</keyword>
<dbReference type="RefSeq" id="WP_347168536.1">
    <property type="nucleotide sequence ID" value="NZ_JBDNCH010000004.1"/>
</dbReference>
<evidence type="ECO:0000256" key="1">
    <source>
        <dbReference type="ARBA" id="ARBA00004651"/>
    </source>
</evidence>
<gene>
    <name evidence="7" type="ORF">ABFB10_23100</name>
</gene>
<dbReference type="GO" id="GO:0005886">
    <property type="term" value="C:plasma membrane"/>
    <property type="evidence" value="ECO:0007669"/>
    <property type="project" value="UniProtKB-SubCell"/>
</dbReference>
<reference evidence="7 8" key="1">
    <citation type="submission" date="2024-05" db="EMBL/GenBank/DDBJ databases">
        <title>Genome sequence of Ponticoccus litoralis KCCM 90028.</title>
        <authorList>
            <person name="Kim J.M."/>
            <person name="Lee J.K."/>
            <person name="Choi B.J."/>
            <person name="Bayburt H."/>
            <person name="Baek J.H."/>
            <person name="Jeon C.O."/>
        </authorList>
    </citation>
    <scope>NUCLEOTIDE SEQUENCE [LARGE SCALE GENOMIC DNA]</scope>
    <source>
        <strain evidence="7 8">KCCM 90028</strain>
    </source>
</reference>
<dbReference type="GO" id="GO:0005524">
    <property type="term" value="F:ATP binding"/>
    <property type="evidence" value="ECO:0007669"/>
    <property type="project" value="InterPro"/>
</dbReference>
<dbReference type="SUPFAM" id="SSF52540">
    <property type="entry name" value="P-loop containing nucleoside triphosphate hydrolases"/>
    <property type="match status" value="1"/>
</dbReference>
<organism evidence="7 8">
    <name type="scientific">Ponticoccus litoralis</name>
    <dbReference type="NCBI Taxonomy" id="422297"/>
    <lineage>
        <taxon>Bacteria</taxon>
        <taxon>Pseudomonadati</taxon>
        <taxon>Pseudomonadota</taxon>
        <taxon>Alphaproteobacteria</taxon>
        <taxon>Rhodobacterales</taxon>
        <taxon>Roseobacteraceae</taxon>
        <taxon>Ponticoccus</taxon>
    </lineage>
</organism>
<evidence type="ECO:0000313" key="8">
    <source>
        <dbReference type="Proteomes" id="UP001428774"/>
    </source>
</evidence>